<dbReference type="GO" id="GO:0003677">
    <property type="term" value="F:DNA binding"/>
    <property type="evidence" value="ECO:0007669"/>
    <property type="project" value="UniProtKB-KW"/>
</dbReference>
<evidence type="ECO:0000256" key="3">
    <source>
        <dbReference type="SAM" id="Coils"/>
    </source>
</evidence>
<sequence length="119" mass="14199">MNFGGSDFRARFYRGKFEASDFAYIVLVKSQNLTFLIFESICFVLPQIYKCSVDYKKLKKQQLEEIKIIIPDIKTLEKFNNICEFIQLKIENLQKNIERLEKIKNDLFKMIFSRKIAIN</sequence>
<feature type="coiled-coil region" evidence="3">
    <location>
        <begin position="76"/>
        <end position="110"/>
    </location>
</feature>
<dbReference type="Gene3D" id="3.90.220.20">
    <property type="entry name" value="DNA methylase specificity domains"/>
    <property type="match status" value="1"/>
</dbReference>
<evidence type="ECO:0000256" key="1">
    <source>
        <dbReference type="ARBA" id="ARBA00022747"/>
    </source>
</evidence>
<keyword evidence="2" id="KW-0238">DNA-binding</keyword>
<protein>
    <submittedName>
        <fullName evidence="4">Type I restriction-modification system, specificity protein</fullName>
    </submittedName>
</protein>
<dbReference type="InterPro" id="IPR044946">
    <property type="entry name" value="Restrct_endonuc_typeI_TRD_sf"/>
</dbReference>
<evidence type="ECO:0000313" key="4">
    <source>
        <dbReference type="EMBL" id="CBZ40840.1"/>
    </source>
</evidence>
<dbReference type="Proteomes" id="UP000008645">
    <property type="component" value="Chromosome"/>
</dbReference>
<accession>F0V2F9</accession>
<evidence type="ECO:0000313" key="5">
    <source>
        <dbReference type="Proteomes" id="UP000008645"/>
    </source>
</evidence>
<keyword evidence="1" id="KW-0680">Restriction system</keyword>
<reference evidence="4 5" key="1">
    <citation type="journal article" date="2011" name="J. Bacteriol.">
        <title>Complete genome sequence of the hemotrophic Mycoplasma suis strain KI3806.</title>
        <authorList>
            <person name="Oehlerking J."/>
            <person name="Kube M."/>
            <person name="Felder K.M."/>
            <person name="Matter D."/>
            <person name="Wittenbrink M.M."/>
            <person name="Schwarzenbach S."/>
            <person name="Kramer M.M."/>
            <person name="Hoelzle K."/>
            <person name="Hoelzle L.E."/>
        </authorList>
    </citation>
    <scope>NUCLEOTIDE SEQUENCE [LARGE SCALE GENOMIC DNA]</scope>
    <source>
        <strain evidence="5">KI_3806</strain>
    </source>
</reference>
<organism evidence="4 5">
    <name type="scientific">Mycoplasma suis (strain KI_3806)</name>
    <dbReference type="NCBI Taxonomy" id="708248"/>
    <lineage>
        <taxon>Bacteria</taxon>
        <taxon>Bacillati</taxon>
        <taxon>Mycoplasmatota</taxon>
        <taxon>Mollicutes</taxon>
        <taxon>Mycoplasmataceae</taxon>
        <taxon>Mycoplasma</taxon>
    </lineage>
</organism>
<name>F0V2F9_MYCS3</name>
<dbReference type="EMBL" id="FQ790233">
    <property type="protein sequence ID" value="CBZ40840.1"/>
    <property type="molecule type" value="Genomic_DNA"/>
</dbReference>
<dbReference type="HOGENOM" id="CLU_122814_0_0_14"/>
<proteinExistence type="predicted"/>
<dbReference type="SUPFAM" id="SSF116734">
    <property type="entry name" value="DNA methylase specificity domain"/>
    <property type="match status" value="1"/>
</dbReference>
<dbReference type="AlphaFoldDB" id="F0V2F9"/>
<evidence type="ECO:0000256" key="2">
    <source>
        <dbReference type="ARBA" id="ARBA00023125"/>
    </source>
</evidence>
<gene>
    <name evidence="4" type="ORF">MSUIS_07470</name>
</gene>
<dbReference type="GO" id="GO:0009307">
    <property type="term" value="P:DNA restriction-modification system"/>
    <property type="evidence" value="ECO:0007669"/>
    <property type="project" value="UniProtKB-KW"/>
</dbReference>
<dbReference type="KEGG" id="msk:MSUIS_07470"/>
<keyword evidence="3" id="KW-0175">Coiled coil</keyword>